<reference evidence="8 9" key="1">
    <citation type="submission" date="2024-05" db="EMBL/GenBank/DDBJ databases">
        <title>Long read based assembly of the Candida bracarensis genome reveals expanded adhesin content.</title>
        <authorList>
            <person name="Marcet-Houben M."/>
            <person name="Ksiezopolska E."/>
            <person name="Gabaldon T."/>
        </authorList>
    </citation>
    <scope>NUCLEOTIDE SEQUENCE [LARGE SCALE GENOMIC DNA]</scope>
    <source>
        <strain evidence="8 9">CBM6</strain>
    </source>
</reference>
<dbReference type="InterPro" id="IPR012590">
    <property type="entry name" value="POPLD_dom"/>
</dbReference>
<evidence type="ECO:0000259" key="7">
    <source>
        <dbReference type="Pfam" id="PF22770"/>
    </source>
</evidence>
<evidence type="ECO:0000313" key="9">
    <source>
        <dbReference type="Proteomes" id="UP001623330"/>
    </source>
</evidence>
<gene>
    <name evidence="8" type="ORF">RNJ44_01646</name>
</gene>
<dbReference type="PANTHER" id="PTHR22731">
    <property type="entry name" value="RIBONUCLEASES P/MRP PROTEIN SUBUNIT POP1"/>
    <property type="match status" value="1"/>
</dbReference>
<dbReference type="Pfam" id="PF08170">
    <property type="entry name" value="POPLD"/>
    <property type="match status" value="1"/>
</dbReference>
<dbReference type="InterPro" id="IPR055079">
    <property type="entry name" value="POP1_C"/>
</dbReference>
<evidence type="ECO:0000256" key="4">
    <source>
        <dbReference type="SAM" id="MobiDB-lite"/>
    </source>
</evidence>
<dbReference type="Pfam" id="PF22770">
    <property type="entry name" value="POP1_C"/>
    <property type="match status" value="1"/>
</dbReference>
<evidence type="ECO:0000256" key="1">
    <source>
        <dbReference type="ARBA" id="ARBA00004123"/>
    </source>
</evidence>
<feature type="region of interest" description="Disordered" evidence="4">
    <location>
        <begin position="109"/>
        <end position="128"/>
    </location>
</feature>
<feature type="domain" description="POPLD" evidence="6">
    <location>
        <begin position="539"/>
        <end position="645"/>
    </location>
</feature>
<organism evidence="8 9">
    <name type="scientific">Nakaseomyces bracarensis</name>
    <dbReference type="NCBI Taxonomy" id="273131"/>
    <lineage>
        <taxon>Eukaryota</taxon>
        <taxon>Fungi</taxon>
        <taxon>Dikarya</taxon>
        <taxon>Ascomycota</taxon>
        <taxon>Saccharomycotina</taxon>
        <taxon>Saccharomycetes</taxon>
        <taxon>Saccharomycetales</taxon>
        <taxon>Saccharomycetaceae</taxon>
        <taxon>Nakaseomyces</taxon>
    </lineage>
</organism>
<dbReference type="InterPro" id="IPR039182">
    <property type="entry name" value="Pop1"/>
</dbReference>
<evidence type="ECO:0000256" key="3">
    <source>
        <dbReference type="ARBA" id="ARBA00023242"/>
    </source>
</evidence>
<dbReference type="InterPro" id="IPR009723">
    <property type="entry name" value="Pop1_N"/>
</dbReference>
<protein>
    <submittedName>
        <fullName evidence="8">Ribonucleases P/MRP protein subunit POP1</fullName>
    </submittedName>
</protein>
<name>A0ABR4NND8_9SACH</name>
<accession>A0ABR4NND8</accession>
<feature type="compositionally biased region" description="Basic and acidic residues" evidence="4">
    <location>
        <begin position="109"/>
        <end position="123"/>
    </location>
</feature>
<dbReference type="Pfam" id="PF06978">
    <property type="entry name" value="POP1_N"/>
    <property type="match status" value="1"/>
</dbReference>
<dbReference type="Proteomes" id="UP001623330">
    <property type="component" value="Unassembled WGS sequence"/>
</dbReference>
<evidence type="ECO:0000313" key="8">
    <source>
        <dbReference type="EMBL" id="KAL3229510.1"/>
    </source>
</evidence>
<dbReference type="EMBL" id="JBEVYD010000011">
    <property type="protein sequence ID" value="KAL3229510.1"/>
    <property type="molecule type" value="Genomic_DNA"/>
</dbReference>
<feature type="domain" description="POP1 C-terminal" evidence="7">
    <location>
        <begin position="792"/>
        <end position="848"/>
    </location>
</feature>
<proteinExistence type="predicted"/>
<dbReference type="PANTHER" id="PTHR22731:SF3">
    <property type="entry name" value="RIBONUCLEASES P_MRP PROTEIN SUBUNIT POP1"/>
    <property type="match status" value="1"/>
</dbReference>
<keyword evidence="3" id="KW-0539">Nucleus</keyword>
<evidence type="ECO:0000259" key="5">
    <source>
        <dbReference type="Pfam" id="PF06978"/>
    </source>
</evidence>
<feature type="domain" description="Pop1 N-terminal" evidence="5">
    <location>
        <begin position="49"/>
        <end position="287"/>
    </location>
</feature>
<comment type="caution">
    <text evidence="8">The sequence shown here is derived from an EMBL/GenBank/DDBJ whole genome shotgun (WGS) entry which is preliminary data.</text>
</comment>
<keyword evidence="2" id="KW-0819">tRNA processing</keyword>
<sequence>MSGKKQLNDNQLFKRQKVRDARQIRTEAIKQDKHSDLSDAGGMLKVGEFIHSRKYEITSLQMAMKSSKNSGSTRVFQALPRKLRRRTASHNVKHIPRRMRNRALREMRKSNVADVKKGDEPPKSKYRNHGLTNRQLYKMRMAVKLLRLATRSTALQLTLPKAVTLKNTRIRNKIKTLKKAIKTHSSRRKINRLNNSMGSHDIVAVNELAPLPKTKIKYLKRQKLFAWLPTHVWNAKRSHMMKRWGYQIAWAPTQKCFKMTHRLGSETAASDGALCMDTSFYGTMFVTTKEGSDKQCLDNLVGKLTKNKANKKKYKRKISWFEGKLYHPEETETIMGPMELLWINDSKILIRLHPALYGRVFDILCKTKTEGLDILDGRFALSSFTIRGAAALSSLLSIFRSTEASQSYRQLLGIAKLSDYSMLPKSTIFGFKALDPRYLTTPHLPNTVTNSKTLVDSIIEIQNSPPQAELKGIIDRLTESKDRTESYNNQHTLKMIAKRRRYELEKNDKYSGSSRVLKFHKEKDPEIPLLVIKRQKVNDWLVVLPWFWLLPFWYQLNKIPRVYHIGLRQVQQLQYEHGQFYYPDDYPFTETGYLESKIYKRESSYSHWKKKPIGKRVNYEKIKDVHSTTLPAFQGEIGDPFCADWKLLQILRNGMRYLTKDSGQIKLIDPAKTGQFDDQRNRMVGNINDLLELYKDLTEDKLQEDTKIPVKLCNSRKATICTSTINTVTEISSTQLNVTPVSCICVEKGRPKDNARIYKIPDSHIDYWISVANGEYLANGKKLHNQNPPKPEAYDLIGFATSGSFNLGKGMGTCTGFVDSEYFTNKNPHFLLLRNPGTNIYRLARCEQVTI</sequence>
<evidence type="ECO:0000256" key="2">
    <source>
        <dbReference type="ARBA" id="ARBA00022694"/>
    </source>
</evidence>
<keyword evidence="9" id="KW-1185">Reference proteome</keyword>
<evidence type="ECO:0000259" key="6">
    <source>
        <dbReference type="Pfam" id="PF08170"/>
    </source>
</evidence>
<comment type="subcellular location">
    <subcellularLocation>
        <location evidence="1">Nucleus</location>
    </subcellularLocation>
</comment>